<protein>
    <submittedName>
        <fullName evidence="2">Uncharacterized protein</fullName>
    </submittedName>
</protein>
<evidence type="ECO:0000313" key="3">
    <source>
        <dbReference type="Proteomes" id="UP000578077"/>
    </source>
</evidence>
<feature type="region of interest" description="Disordered" evidence="1">
    <location>
        <begin position="229"/>
        <end position="302"/>
    </location>
</feature>
<dbReference type="RefSeq" id="WP_184633600.1">
    <property type="nucleotide sequence ID" value="NZ_BAABKT010000004.1"/>
</dbReference>
<comment type="caution">
    <text evidence="2">The sequence shown here is derived from an EMBL/GenBank/DDBJ whole genome shotgun (WGS) entry which is preliminary data.</text>
</comment>
<gene>
    <name evidence="2" type="ORF">HNR25_001062</name>
</gene>
<dbReference type="AlphaFoldDB" id="A0A841ECZ8"/>
<feature type="compositionally biased region" description="Gly residues" evidence="1">
    <location>
        <begin position="260"/>
        <end position="269"/>
    </location>
</feature>
<proteinExistence type="predicted"/>
<name>A0A841ECZ8_9ACTN</name>
<keyword evidence="3" id="KW-1185">Reference proteome</keyword>
<dbReference type="EMBL" id="JACHLY010000001">
    <property type="protein sequence ID" value="MBB5997311.1"/>
    <property type="molecule type" value="Genomic_DNA"/>
</dbReference>
<feature type="compositionally biased region" description="Low complexity" evidence="1">
    <location>
        <begin position="250"/>
        <end position="259"/>
    </location>
</feature>
<sequence length="526" mass="53884">MAARARPRSRHPLLPRPPRRRHPRRPLSAAADDRGAAALDYAAVVVLACALATGLAGTTDFGQRIVAEIRRAVCGALDLGDCAGRPGDADGFVPEPCTTDTQQVSSSVGVSVAASQDGQVRIAERVNSDGTAEVALTHRLEGAADAPSPLHWGAELGPLAEAEAGLAAGVHGGASATRVWTFPTEREADRFRERVARAEHLENLGSDSGAFDALGSRIVGFAADRFGADAVTLPPPDRRDVSVSGGLHLSGEAGASVGVRGRGSSGGGDADPDTPGTGAPTPERPATDAPGIQDPDTSDDAVSTGLDLLHVVSAGAEGDAVLTESRDERSGTVSRTVGFEFAESGEVGPLVPESVLTPDDARTGLTGASLTTVRDSGTGELTGVAIETVNADGDGGHVVGTARLEVTDANRAAVRRRLDAGEPLLALTFLSTTGRPTDTASPRAGDSDRVGEFDRLLFREGTYSSVRYATASDGREFSADATLSGLSFGGATGWKSATRTATGARYLARPGPGGRRELVPFEDCAG</sequence>
<evidence type="ECO:0000256" key="1">
    <source>
        <dbReference type="SAM" id="MobiDB-lite"/>
    </source>
</evidence>
<organism evidence="2 3">
    <name type="scientific">Streptomonospora salina</name>
    <dbReference type="NCBI Taxonomy" id="104205"/>
    <lineage>
        <taxon>Bacteria</taxon>
        <taxon>Bacillati</taxon>
        <taxon>Actinomycetota</taxon>
        <taxon>Actinomycetes</taxon>
        <taxon>Streptosporangiales</taxon>
        <taxon>Nocardiopsidaceae</taxon>
        <taxon>Streptomonospora</taxon>
    </lineage>
</organism>
<feature type="compositionally biased region" description="Basic residues" evidence="1">
    <location>
        <begin position="1"/>
        <end position="25"/>
    </location>
</feature>
<reference evidence="2 3" key="1">
    <citation type="submission" date="2020-08" db="EMBL/GenBank/DDBJ databases">
        <title>Sequencing the genomes of 1000 actinobacteria strains.</title>
        <authorList>
            <person name="Klenk H.-P."/>
        </authorList>
    </citation>
    <scope>NUCLEOTIDE SEQUENCE [LARGE SCALE GENOMIC DNA]</scope>
    <source>
        <strain evidence="2 3">DSM 44593</strain>
    </source>
</reference>
<evidence type="ECO:0000313" key="2">
    <source>
        <dbReference type="EMBL" id="MBB5997311.1"/>
    </source>
</evidence>
<dbReference type="Proteomes" id="UP000578077">
    <property type="component" value="Unassembled WGS sequence"/>
</dbReference>
<accession>A0A841ECZ8</accession>
<feature type="region of interest" description="Disordered" evidence="1">
    <location>
        <begin position="1"/>
        <end position="31"/>
    </location>
</feature>